<dbReference type="KEGG" id="loa:LOAG_14872"/>
<protein>
    <submittedName>
        <fullName evidence="1">Uncharacterized protein</fullName>
    </submittedName>
</protein>
<name>A0A1S0TH22_LOALO</name>
<reference evidence="1" key="1">
    <citation type="submission" date="2012-04" db="EMBL/GenBank/DDBJ databases">
        <title>The Genome Sequence of Loa loa.</title>
        <authorList>
            <consortium name="The Broad Institute Genome Sequencing Platform"/>
            <consortium name="Broad Institute Genome Sequencing Center for Infectious Disease"/>
            <person name="Nutman T.B."/>
            <person name="Fink D.L."/>
            <person name="Russ C."/>
            <person name="Young S."/>
            <person name="Zeng Q."/>
            <person name="Gargeya S."/>
            <person name="Alvarado L."/>
            <person name="Berlin A."/>
            <person name="Chapman S.B."/>
            <person name="Chen Z."/>
            <person name="Freedman E."/>
            <person name="Gellesch M."/>
            <person name="Goldberg J."/>
            <person name="Griggs A."/>
            <person name="Gujja S."/>
            <person name="Heilman E.R."/>
            <person name="Heiman D."/>
            <person name="Howarth C."/>
            <person name="Mehta T."/>
            <person name="Neiman D."/>
            <person name="Pearson M."/>
            <person name="Roberts A."/>
            <person name="Saif S."/>
            <person name="Shea T."/>
            <person name="Shenoy N."/>
            <person name="Sisk P."/>
            <person name="Stolte C."/>
            <person name="Sykes S."/>
            <person name="White J."/>
            <person name="Yandava C."/>
            <person name="Haas B."/>
            <person name="Henn M.R."/>
            <person name="Nusbaum C."/>
            <person name="Birren B."/>
        </authorList>
    </citation>
    <scope>NUCLEOTIDE SEQUENCE [LARGE SCALE GENOMIC DNA]</scope>
</reference>
<evidence type="ECO:0000313" key="1">
    <source>
        <dbReference type="EMBL" id="EFO13655.2"/>
    </source>
</evidence>
<sequence length="55" mass="6355">MYDESIPGVVYVMRSETETALVTPNMIISDTLKNVQNEKFLKNTIYSTSFPYVLY</sequence>
<feature type="non-terminal residue" evidence="1">
    <location>
        <position position="55"/>
    </location>
</feature>
<dbReference type="EMBL" id="JH713395">
    <property type="protein sequence ID" value="EFO13655.2"/>
    <property type="molecule type" value="Genomic_DNA"/>
</dbReference>
<proteinExistence type="predicted"/>
<organism evidence="1">
    <name type="scientific">Loa loa</name>
    <name type="common">Eye worm</name>
    <name type="synonym">Filaria loa</name>
    <dbReference type="NCBI Taxonomy" id="7209"/>
    <lineage>
        <taxon>Eukaryota</taxon>
        <taxon>Metazoa</taxon>
        <taxon>Ecdysozoa</taxon>
        <taxon>Nematoda</taxon>
        <taxon>Chromadorea</taxon>
        <taxon>Rhabditida</taxon>
        <taxon>Spirurina</taxon>
        <taxon>Spiruromorpha</taxon>
        <taxon>Filarioidea</taxon>
        <taxon>Onchocercidae</taxon>
        <taxon>Loa</taxon>
    </lineage>
</organism>
<dbReference type="InParanoid" id="A0A1S0TH22"/>
<dbReference type="AlphaFoldDB" id="A0A1S0TH22"/>
<gene>
    <name evidence="1" type="ORF">LOAG_14872</name>
</gene>
<accession>A0A1S0TH22</accession>
<dbReference type="CTD" id="9952357"/>
<dbReference type="RefSeq" id="XP_003150413.2">
    <property type="nucleotide sequence ID" value="XM_003150365.2"/>
</dbReference>
<dbReference type="GeneID" id="9952357"/>